<evidence type="ECO:0000256" key="3">
    <source>
        <dbReference type="ARBA" id="ARBA00023004"/>
    </source>
</evidence>
<dbReference type="PANTHER" id="PTHR43273:SF3">
    <property type="entry name" value="ANAEROBIC SULFATASE-MATURATING ENZYME HOMOLOG ASLB-RELATED"/>
    <property type="match status" value="1"/>
</dbReference>
<dbReference type="SFLD" id="SFLDF00421">
    <property type="entry name" value="avilamycin_epimerase"/>
    <property type="match status" value="1"/>
</dbReference>
<dbReference type="SFLD" id="SFLDG01117">
    <property type="entry name" value="AviX12-like"/>
    <property type="match status" value="1"/>
</dbReference>
<dbReference type="InterPro" id="IPR033971">
    <property type="entry name" value="Avilamycin_epimerase"/>
</dbReference>
<reference evidence="7 8" key="1">
    <citation type="journal article" date="2019" name="Int. J. Syst. Evol. Microbiol.">
        <title>The Global Catalogue of Microorganisms (GCM) 10K type strain sequencing project: providing services to taxonomists for standard genome sequencing and annotation.</title>
        <authorList>
            <consortium name="The Broad Institute Genomics Platform"/>
            <consortium name="The Broad Institute Genome Sequencing Center for Infectious Disease"/>
            <person name="Wu L."/>
            <person name="Ma J."/>
        </authorList>
    </citation>
    <scope>NUCLEOTIDE SEQUENCE [LARGE SCALE GENOMIC DNA]</scope>
    <source>
        <strain evidence="7 8">JCM 6242</strain>
    </source>
</reference>
<organism evidence="7 8">
    <name type="scientific">Streptosporangium fragile</name>
    <dbReference type="NCBI Taxonomy" id="46186"/>
    <lineage>
        <taxon>Bacteria</taxon>
        <taxon>Bacillati</taxon>
        <taxon>Actinomycetota</taxon>
        <taxon>Actinomycetes</taxon>
        <taxon>Streptosporangiales</taxon>
        <taxon>Streptosporangiaceae</taxon>
        <taxon>Streptosporangium</taxon>
    </lineage>
</organism>
<gene>
    <name evidence="7" type="ORF">GCM10010517_05510</name>
</gene>
<keyword evidence="4" id="KW-0411">Iron-sulfur</keyword>
<dbReference type="EMBL" id="BAAAVI010000002">
    <property type="protein sequence ID" value="GAA2848278.1"/>
    <property type="molecule type" value="Genomic_DNA"/>
</dbReference>
<dbReference type="InterPro" id="IPR006638">
    <property type="entry name" value="Elp3/MiaA/NifB-like_rSAM"/>
</dbReference>
<proteinExistence type="inferred from homology"/>
<dbReference type="InterPro" id="IPR013785">
    <property type="entry name" value="Aldolase_TIM"/>
</dbReference>
<dbReference type="PANTHER" id="PTHR43273">
    <property type="entry name" value="ANAEROBIC SULFATASE-MATURATING ENZYME HOMOLOG ASLB-RELATED"/>
    <property type="match status" value="1"/>
</dbReference>
<dbReference type="RefSeq" id="WP_344967427.1">
    <property type="nucleotide sequence ID" value="NZ_BAAAVI010000002.1"/>
</dbReference>
<keyword evidence="1" id="KW-0949">S-adenosyl-L-methionine</keyword>
<dbReference type="Pfam" id="PF04055">
    <property type="entry name" value="Radical_SAM"/>
    <property type="match status" value="1"/>
</dbReference>
<sequence>MTEHGSPLESPAFCALPWVHMCGSVDGVWGRCCVDDTMYHDDLYSQEEEPEFRLKPGAVGALPRSRFAPANPERTFGLEEAFNSPNMRRTRLAMLAGERVKACTYCYEREAGGGESYRQKVNRIFGEMIDLPALVAGTAADGSLDGFPLFLDIRFGNTCNLQCVMCGYPVSSRWGTERRPAWAHASIDPYRDDDELWGVLREHARGLRRVYFAGGEPFLQPGHFKMLDLLIETGAAPGVDLVYNSNLTVLPEGVFEQLARFKSVSIGASCDGVGAVFERIRTGARWEVFVRNVREVKRHVSVFLAVAPQRDNVMHLREIVDFAAAEGLEVDLTNFVHWPAELSVRNLPPDRKAEVERYLEKLIEDCRGRALETAAEHLTMLASFVRAQAG</sequence>
<dbReference type="SFLD" id="SFLDS00029">
    <property type="entry name" value="Radical_SAM"/>
    <property type="match status" value="1"/>
</dbReference>
<evidence type="ECO:0000256" key="1">
    <source>
        <dbReference type="ARBA" id="ARBA00022691"/>
    </source>
</evidence>
<accession>A0ABN3VPV8</accession>
<feature type="domain" description="Radical SAM core" evidence="6">
    <location>
        <begin position="145"/>
        <end position="369"/>
    </location>
</feature>
<evidence type="ECO:0000256" key="4">
    <source>
        <dbReference type="ARBA" id="ARBA00023014"/>
    </source>
</evidence>
<keyword evidence="3" id="KW-0408">Iron</keyword>
<dbReference type="CDD" id="cd01335">
    <property type="entry name" value="Radical_SAM"/>
    <property type="match status" value="1"/>
</dbReference>
<dbReference type="InterPro" id="IPR058240">
    <property type="entry name" value="rSAM_sf"/>
</dbReference>
<dbReference type="SUPFAM" id="SSF102114">
    <property type="entry name" value="Radical SAM enzymes"/>
    <property type="match status" value="1"/>
</dbReference>
<dbReference type="SMART" id="SM00729">
    <property type="entry name" value="Elp3"/>
    <property type="match status" value="1"/>
</dbReference>
<dbReference type="NCBIfam" id="NF033640">
    <property type="entry name" value="N_Twi_rSAM"/>
    <property type="match status" value="1"/>
</dbReference>
<dbReference type="Gene3D" id="3.20.20.70">
    <property type="entry name" value="Aldolase class I"/>
    <property type="match status" value="1"/>
</dbReference>
<evidence type="ECO:0000259" key="6">
    <source>
        <dbReference type="PROSITE" id="PS51918"/>
    </source>
</evidence>
<dbReference type="PROSITE" id="PS51918">
    <property type="entry name" value="RADICAL_SAM"/>
    <property type="match status" value="1"/>
</dbReference>
<comment type="similarity">
    <text evidence="5">Belongs to the radical SAM superfamily. Anaerobic sulfatase-maturating enzyme family.</text>
</comment>
<evidence type="ECO:0000256" key="2">
    <source>
        <dbReference type="ARBA" id="ARBA00022723"/>
    </source>
</evidence>
<dbReference type="Proteomes" id="UP001500831">
    <property type="component" value="Unassembled WGS sequence"/>
</dbReference>
<name>A0ABN3VPV8_9ACTN</name>
<evidence type="ECO:0000313" key="7">
    <source>
        <dbReference type="EMBL" id="GAA2848278.1"/>
    </source>
</evidence>
<protein>
    <recommendedName>
        <fullName evidence="6">Radical SAM core domain-containing protein</fullName>
    </recommendedName>
</protein>
<keyword evidence="8" id="KW-1185">Reference proteome</keyword>
<keyword evidence="2" id="KW-0479">Metal-binding</keyword>
<evidence type="ECO:0000313" key="8">
    <source>
        <dbReference type="Proteomes" id="UP001500831"/>
    </source>
</evidence>
<dbReference type="InterPro" id="IPR023867">
    <property type="entry name" value="Sulphatase_maturase_rSAM"/>
</dbReference>
<evidence type="ECO:0000256" key="5">
    <source>
        <dbReference type="ARBA" id="ARBA00023601"/>
    </source>
</evidence>
<comment type="caution">
    <text evidence="7">The sequence shown here is derived from an EMBL/GenBank/DDBJ whole genome shotgun (WGS) entry which is preliminary data.</text>
</comment>
<dbReference type="InterPro" id="IPR007197">
    <property type="entry name" value="rSAM"/>
</dbReference>